<dbReference type="EMBL" id="JAMQOT010000003">
    <property type="protein sequence ID" value="MDF9745876.1"/>
    <property type="molecule type" value="Genomic_DNA"/>
</dbReference>
<feature type="region of interest" description="Disordered" evidence="1">
    <location>
        <begin position="44"/>
        <end position="64"/>
    </location>
</feature>
<keyword evidence="2" id="KW-1133">Transmembrane helix</keyword>
<protein>
    <submittedName>
        <fullName evidence="3">DUF4330 domain-containing protein</fullName>
    </submittedName>
</protein>
<feature type="transmembrane region" description="Helical" evidence="2">
    <location>
        <begin position="12"/>
        <end position="39"/>
    </location>
</feature>
<accession>A0A9Q4Q1T8</accession>
<dbReference type="Pfam" id="PF14221">
    <property type="entry name" value="DUF4330"/>
    <property type="match status" value="1"/>
</dbReference>
<reference evidence="3" key="1">
    <citation type="submission" date="2022-06" db="EMBL/GenBank/DDBJ databases">
        <title>Natrinema sp. a new haloarchaeum isolate from saline soil.</title>
        <authorList>
            <person name="Strakova D."/>
            <person name="Galisteo C."/>
            <person name="Sanchez-Porro C."/>
            <person name="Ventosa A."/>
        </authorList>
    </citation>
    <scope>NUCLEOTIDE SEQUENCE</scope>
    <source>
        <strain evidence="3">S1CR25-10</strain>
    </source>
</reference>
<evidence type="ECO:0000256" key="1">
    <source>
        <dbReference type="SAM" id="MobiDB-lite"/>
    </source>
</evidence>
<keyword evidence="2" id="KW-0812">Transmembrane</keyword>
<dbReference type="Proteomes" id="UP001154061">
    <property type="component" value="Unassembled WGS sequence"/>
</dbReference>
<evidence type="ECO:0000313" key="3">
    <source>
        <dbReference type="EMBL" id="MDF9745876.1"/>
    </source>
</evidence>
<dbReference type="AlphaFoldDB" id="A0A9Q4Q1T8"/>
<sequence>MPLIDDEGNLFGVVNVIDALAVCLVVAVLIAGVAVVGVLGGESAEPEMDSGDSNNTVSDGNQSEPATRYATVDLGLQPDYVIEAIEEGDEAAVAVEGHNLTITDVYTSPTNSGNNGHVVVRTRIDGEYPPAGDSTTAFRFDNTSVRIGSEMTIDTADYQRTGTVQRFETEGESLETERTPVSLESNVSETTADAIESGDEYRFAGRTVATVTEVTTSDLENSSKVAVELEADLVTFNRAGTRTFGRNSLETGSQLVFRTDTYDFHGEIVRRGESEPIDETE</sequence>
<proteinExistence type="predicted"/>
<name>A0A9Q4Q1T8_9EURY</name>
<evidence type="ECO:0000313" key="4">
    <source>
        <dbReference type="Proteomes" id="UP001154061"/>
    </source>
</evidence>
<keyword evidence="2" id="KW-0472">Membrane</keyword>
<dbReference type="RefSeq" id="WP_277521376.1">
    <property type="nucleotide sequence ID" value="NZ_JAMQOT010000003.1"/>
</dbReference>
<dbReference type="InterPro" id="IPR025480">
    <property type="entry name" value="DUF4330"/>
</dbReference>
<keyword evidence="4" id="KW-1185">Reference proteome</keyword>
<comment type="caution">
    <text evidence="3">The sequence shown here is derived from an EMBL/GenBank/DDBJ whole genome shotgun (WGS) entry which is preliminary data.</text>
</comment>
<evidence type="ECO:0000256" key="2">
    <source>
        <dbReference type="SAM" id="Phobius"/>
    </source>
</evidence>
<organism evidence="3 4">
    <name type="scientific">Natrinema salsiterrestre</name>
    <dbReference type="NCBI Taxonomy" id="2950540"/>
    <lineage>
        <taxon>Archaea</taxon>
        <taxon>Methanobacteriati</taxon>
        <taxon>Methanobacteriota</taxon>
        <taxon>Stenosarchaea group</taxon>
        <taxon>Halobacteria</taxon>
        <taxon>Halobacteriales</taxon>
        <taxon>Natrialbaceae</taxon>
        <taxon>Natrinema</taxon>
    </lineage>
</organism>
<gene>
    <name evidence="3" type="ORF">NDI89_09810</name>
</gene>
<feature type="compositionally biased region" description="Polar residues" evidence="1">
    <location>
        <begin position="51"/>
        <end position="64"/>
    </location>
</feature>